<dbReference type="AlphaFoldDB" id="A0A9E2KPQ3"/>
<dbReference type="Proteomes" id="UP000824150">
    <property type="component" value="Unassembled WGS sequence"/>
</dbReference>
<dbReference type="SMART" id="SM00869">
    <property type="entry name" value="Autotransporter"/>
    <property type="match status" value="1"/>
</dbReference>
<reference evidence="2" key="1">
    <citation type="journal article" date="2021" name="PeerJ">
        <title>Extensive microbial diversity within the chicken gut microbiome revealed by metagenomics and culture.</title>
        <authorList>
            <person name="Gilroy R."/>
            <person name="Ravi A."/>
            <person name="Getino M."/>
            <person name="Pursley I."/>
            <person name="Horton D.L."/>
            <person name="Alikhan N.F."/>
            <person name="Baker D."/>
            <person name="Gharbi K."/>
            <person name="Hall N."/>
            <person name="Watson M."/>
            <person name="Adriaenssens E.M."/>
            <person name="Foster-Nyarko E."/>
            <person name="Jarju S."/>
            <person name="Secka A."/>
            <person name="Antonio M."/>
            <person name="Oren A."/>
            <person name="Chaudhuri R.R."/>
            <person name="La Ragione R."/>
            <person name="Hildebrand F."/>
            <person name="Pallen M.J."/>
        </authorList>
    </citation>
    <scope>NUCLEOTIDE SEQUENCE</scope>
    <source>
        <strain evidence="2">687</strain>
    </source>
</reference>
<dbReference type="GO" id="GO:0019867">
    <property type="term" value="C:outer membrane"/>
    <property type="evidence" value="ECO:0007669"/>
    <property type="project" value="InterPro"/>
</dbReference>
<accession>A0A9E2KPQ3</accession>
<gene>
    <name evidence="2" type="ORF">IAA31_06770</name>
</gene>
<protein>
    <submittedName>
        <fullName evidence="2">Autotransporter outer membrane beta-barrel domain-containing protein</fullName>
    </submittedName>
</protein>
<dbReference type="PRINTS" id="PR01484">
    <property type="entry name" value="PRTACTNFAMLY"/>
</dbReference>
<dbReference type="InterPro" id="IPR006315">
    <property type="entry name" value="OM_autotransptr_brl_dom"/>
</dbReference>
<dbReference type="PANTHER" id="PTHR35037:SF7">
    <property type="entry name" value="AUTOTRANSPORTER"/>
    <property type="match status" value="1"/>
</dbReference>
<proteinExistence type="predicted"/>
<dbReference type="InterPro" id="IPR003991">
    <property type="entry name" value="Pertactin_virulence_factor"/>
</dbReference>
<evidence type="ECO:0000313" key="2">
    <source>
        <dbReference type="EMBL" id="MBU3827174.1"/>
    </source>
</evidence>
<dbReference type="PROSITE" id="PS51208">
    <property type="entry name" value="AUTOTRANSPORTER"/>
    <property type="match status" value="1"/>
</dbReference>
<dbReference type="InterPro" id="IPR036709">
    <property type="entry name" value="Autotransporte_beta_dom_sf"/>
</dbReference>
<dbReference type="Gene3D" id="2.40.128.130">
    <property type="entry name" value="Autotransporter beta-domain"/>
    <property type="match status" value="1"/>
</dbReference>
<name>A0A9E2KPQ3_9GAMM</name>
<organism evidence="2 3">
    <name type="scientific">Candidatus Anaerobiospirillum merdipullorum</name>
    <dbReference type="NCBI Taxonomy" id="2838450"/>
    <lineage>
        <taxon>Bacteria</taxon>
        <taxon>Pseudomonadati</taxon>
        <taxon>Pseudomonadota</taxon>
        <taxon>Gammaproteobacteria</taxon>
        <taxon>Aeromonadales</taxon>
        <taxon>Succinivibrionaceae</taxon>
        <taxon>Anaerobiospirillum</taxon>
    </lineage>
</organism>
<comment type="caution">
    <text evidence="2">The sequence shown here is derived from an EMBL/GenBank/DDBJ whole genome shotgun (WGS) entry which is preliminary data.</text>
</comment>
<sequence length="382" mass="42854">MSFDADAAGIYDLDIGDKIYFARLVDDKAKFISNHDGIAYRADEPIDFFYATESESVDAEAPGDWTTYWYFTRKSNVTGAYQPFMKAAAFASFALATDLDRLNDRRGESRYIDGSNNGLWVRYTYTSLERDDAFEMDKNMIQLGYDRVVSEQYGKHELGAAVDYTNADIDIPGVSGDNESERYALNLYYTWLSDFGLYTDVVLKGGVIDSDYDVKNAAGAKIGSDMNQSFYGLSLESGWKFDFANQLFVEPQVQLQYIHLEGDDFTTDGGVKAELDDSNSFIGRAGLRAGYDFSFNRDLPDSSVYIKADVLHEFSGDQGYDMVGRTTSYSDDFSGDQTWYDAGIGVDLSVTEDAKLWLDVAHIFGGDYEDSWQVTAGARYEF</sequence>
<dbReference type="InterPro" id="IPR005546">
    <property type="entry name" value="Autotransporte_beta"/>
</dbReference>
<reference evidence="2" key="2">
    <citation type="submission" date="2021-04" db="EMBL/GenBank/DDBJ databases">
        <authorList>
            <person name="Gilroy R."/>
        </authorList>
    </citation>
    <scope>NUCLEOTIDE SEQUENCE</scope>
    <source>
        <strain evidence="2">687</strain>
    </source>
</reference>
<feature type="domain" description="Autotransporter" evidence="1">
    <location>
        <begin position="112"/>
        <end position="382"/>
    </location>
</feature>
<dbReference type="Pfam" id="PF03797">
    <property type="entry name" value="Autotransporter"/>
    <property type="match status" value="1"/>
</dbReference>
<dbReference type="NCBIfam" id="TIGR01414">
    <property type="entry name" value="autotrans_barl"/>
    <property type="match status" value="1"/>
</dbReference>
<dbReference type="EMBL" id="JAHLFG010000072">
    <property type="protein sequence ID" value="MBU3827174.1"/>
    <property type="molecule type" value="Genomic_DNA"/>
</dbReference>
<dbReference type="PANTHER" id="PTHR35037">
    <property type="entry name" value="C-TERMINAL REGION OF AIDA-LIKE PROTEIN"/>
    <property type="match status" value="1"/>
</dbReference>
<dbReference type="InterPro" id="IPR051551">
    <property type="entry name" value="Autotransporter_adhesion"/>
</dbReference>
<evidence type="ECO:0000313" key="3">
    <source>
        <dbReference type="Proteomes" id="UP000824150"/>
    </source>
</evidence>
<evidence type="ECO:0000259" key="1">
    <source>
        <dbReference type="PROSITE" id="PS51208"/>
    </source>
</evidence>
<dbReference type="SUPFAM" id="SSF103515">
    <property type="entry name" value="Autotransporter"/>
    <property type="match status" value="1"/>
</dbReference>